<dbReference type="PANTHER" id="PTHR43135:SF3">
    <property type="entry name" value="ALPHA-D-RIBOSE 1-METHYLPHOSPHONATE 5-TRIPHOSPHATE DIPHOSPHATASE"/>
    <property type="match status" value="1"/>
</dbReference>
<dbReference type="Gene3D" id="3.30.110.90">
    <property type="entry name" value="Amidohydrolase"/>
    <property type="match status" value="1"/>
</dbReference>
<keyword evidence="4" id="KW-0378">Hydrolase</keyword>
<accession>A0A2G8TA01</accession>
<proteinExistence type="predicted"/>
<dbReference type="SUPFAM" id="SSF51338">
    <property type="entry name" value="Composite domain of metallo-dependent hydrolases"/>
    <property type="match status" value="1"/>
</dbReference>
<dbReference type="OrthoDB" id="9782972at2"/>
<evidence type="ECO:0000256" key="1">
    <source>
        <dbReference type="SAM" id="SignalP"/>
    </source>
</evidence>
<sequence>MTLMTLKYLALAIGLGCSASAFAAVTLVQDVRVFDGERMHARRSVLIDGAKIVNADFRGKAPAGAIVVDGAGKTLLPGLIDAHVHAYRHLELPLMFGVTTQVDMFTGVPLMQDVARKMRDGANAGQADLFSAGTLATAPGGHGTGYGMAIPTITSPQEAQAFVDARIAEGSHFIKIVMEEGVAGRKLQSLDVATVGALIQAAHARNKLAVVHISTMANARAALEAGADGLVHLFIGKEADPAVIGALVALAKQRGAFVIPTFSVMESMAGVKAADVLGDPGMTALLDKEQAQPLANTYGRQPDSALLTAPKALTRALQQAGVPVLAGSDAGNAGTQHGISLHHEMASLVQAGLTPLQALAAATALPAQAFKLGQRGRIADGYKADLLLVSGDPAADIANTRNIVTVWKDGVDVSALRSAQLARVAQEKLPKNNQPLALPADGRISLFTKEKLASPIGHGWMQASDAFMGGKSSVKLDVREPVNGQAVLAVQSDIVAGFAYPWAGVTFMAGKQPMAAGDLSAAKVIRFKVRGDGNQYSVSVMSKGANMPGSVPFTAESGWREVAIPFSAFKGVDASAITMIAFNAGPKPGAYAFELSDVRLMSD</sequence>
<dbReference type="GO" id="GO:0016810">
    <property type="term" value="F:hydrolase activity, acting on carbon-nitrogen (but not peptide) bonds"/>
    <property type="evidence" value="ECO:0007669"/>
    <property type="project" value="InterPro"/>
</dbReference>
<comment type="caution">
    <text evidence="4">The sequence shown here is derived from an EMBL/GenBank/DDBJ whole genome shotgun (WGS) entry which is preliminary data.</text>
</comment>
<dbReference type="Pfam" id="PF08547">
    <property type="entry name" value="CIA30"/>
    <property type="match status" value="1"/>
</dbReference>
<dbReference type="InterPro" id="IPR051781">
    <property type="entry name" value="Metallo-dep_Hydrolase"/>
</dbReference>
<evidence type="ECO:0000313" key="5">
    <source>
        <dbReference type="Proteomes" id="UP000230390"/>
    </source>
</evidence>
<dbReference type="InterPro" id="IPR013857">
    <property type="entry name" value="NADH-UbQ_OxRdtase-assoc_prot30"/>
</dbReference>
<feature type="signal peptide" evidence="1">
    <location>
        <begin position="1"/>
        <end position="23"/>
    </location>
</feature>
<dbReference type="Proteomes" id="UP000230390">
    <property type="component" value="Unassembled WGS sequence"/>
</dbReference>
<dbReference type="Pfam" id="PF01979">
    <property type="entry name" value="Amidohydro_1"/>
    <property type="match status" value="1"/>
</dbReference>
<dbReference type="Gene3D" id="2.30.40.10">
    <property type="entry name" value="Urease, subunit C, domain 1"/>
    <property type="match status" value="1"/>
</dbReference>
<organism evidence="4 5">
    <name type="scientific">Massilia eurypsychrophila</name>
    <dbReference type="NCBI Taxonomy" id="1485217"/>
    <lineage>
        <taxon>Bacteria</taxon>
        <taxon>Pseudomonadati</taxon>
        <taxon>Pseudomonadota</taxon>
        <taxon>Betaproteobacteria</taxon>
        <taxon>Burkholderiales</taxon>
        <taxon>Oxalobacteraceae</taxon>
        <taxon>Telluria group</taxon>
        <taxon>Massilia</taxon>
    </lineage>
</organism>
<evidence type="ECO:0000259" key="3">
    <source>
        <dbReference type="Pfam" id="PF08547"/>
    </source>
</evidence>
<dbReference type="PANTHER" id="PTHR43135">
    <property type="entry name" value="ALPHA-D-RIBOSE 1-METHYLPHOSPHONATE 5-TRIPHOSPHATE DIPHOSPHATASE"/>
    <property type="match status" value="1"/>
</dbReference>
<dbReference type="InterPro" id="IPR011059">
    <property type="entry name" value="Metal-dep_hydrolase_composite"/>
</dbReference>
<feature type="domain" description="Amidohydrolase-related" evidence="2">
    <location>
        <begin position="74"/>
        <end position="410"/>
    </location>
</feature>
<feature type="domain" description="NADH:ubiquinone oxidoreductase intermediate-associated protein 30" evidence="3">
    <location>
        <begin position="459"/>
        <end position="571"/>
    </location>
</feature>
<name>A0A2G8TA01_9BURK</name>
<protein>
    <submittedName>
        <fullName evidence="4">Amidohydrolase</fullName>
    </submittedName>
</protein>
<evidence type="ECO:0000313" key="4">
    <source>
        <dbReference type="EMBL" id="PIL42824.1"/>
    </source>
</evidence>
<dbReference type="Gene3D" id="3.40.50.10910">
    <property type="entry name" value="Amidohydrolase"/>
    <property type="match status" value="1"/>
</dbReference>
<dbReference type="InterPro" id="IPR008979">
    <property type="entry name" value="Galactose-bd-like_sf"/>
</dbReference>
<dbReference type="SUPFAM" id="SSF49785">
    <property type="entry name" value="Galactose-binding domain-like"/>
    <property type="match status" value="1"/>
</dbReference>
<dbReference type="InterPro" id="IPR006680">
    <property type="entry name" value="Amidohydro-rel"/>
</dbReference>
<dbReference type="RefSeq" id="WP_099792306.1">
    <property type="nucleotide sequence ID" value="NZ_JBHLYV010000092.1"/>
</dbReference>
<dbReference type="SUPFAM" id="SSF51556">
    <property type="entry name" value="Metallo-dependent hydrolases"/>
    <property type="match status" value="1"/>
</dbReference>
<gene>
    <name evidence="4" type="ORF">CR105_22210</name>
</gene>
<keyword evidence="1" id="KW-0732">Signal</keyword>
<dbReference type="Gene3D" id="2.60.120.430">
    <property type="entry name" value="Galactose-binding lectin"/>
    <property type="match status" value="1"/>
</dbReference>
<evidence type="ECO:0000259" key="2">
    <source>
        <dbReference type="Pfam" id="PF01979"/>
    </source>
</evidence>
<keyword evidence="5" id="KW-1185">Reference proteome</keyword>
<dbReference type="Gene3D" id="1.20.58.520">
    <property type="entry name" value="Amidohydrolase"/>
    <property type="match status" value="1"/>
</dbReference>
<dbReference type="AlphaFoldDB" id="A0A2G8TA01"/>
<dbReference type="InterPro" id="IPR032466">
    <property type="entry name" value="Metal_Hydrolase"/>
</dbReference>
<feature type="chain" id="PRO_5013573946" evidence="1">
    <location>
        <begin position="24"/>
        <end position="603"/>
    </location>
</feature>
<reference evidence="4 5" key="1">
    <citation type="submission" date="2017-10" db="EMBL/GenBank/DDBJ databases">
        <title>Massilia psychrophilum sp. nov., a novel purple-pigmented bacterium isolated from Tianshan glacier, Xinjiang Municipality, China.</title>
        <authorList>
            <person name="Wang H."/>
        </authorList>
    </citation>
    <scope>NUCLEOTIDE SEQUENCE [LARGE SCALE GENOMIC DNA]</scope>
    <source>
        <strain evidence="4 5">JCM 30074</strain>
    </source>
</reference>
<dbReference type="EMBL" id="PDOC01000020">
    <property type="protein sequence ID" value="PIL42824.1"/>
    <property type="molecule type" value="Genomic_DNA"/>
</dbReference>